<protein>
    <submittedName>
        <fullName evidence="5">ABC transporter ATP-binding protein</fullName>
    </submittedName>
</protein>
<dbReference type="InterPro" id="IPR032823">
    <property type="entry name" value="BCA_ABC_TP_C"/>
</dbReference>
<proteinExistence type="predicted"/>
<dbReference type="GO" id="GO:0005524">
    <property type="term" value="F:ATP binding"/>
    <property type="evidence" value="ECO:0007669"/>
    <property type="project" value="UniProtKB-KW"/>
</dbReference>
<keyword evidence="1" id="KW-0813">Transport</keyword>
<organism evidence="5 6">
    <name type="scientific">Allomesorhizobium camelthorni</name>
    <dbReference type="NCBI Taxonomy" id="475069"/>
    <lineage>
        <taxon>Bacteria</taxon>
        <taxon>Pseudomonadati</taxon>
        <taxon>Pseudomonadota</taxon>
        <taxon>Alphaproteobacteria</taxon>
        <taxon>Hyphomicrobiales</taxon>
        <taxon>Phyllobacteriaceae</taxon>
        <taxon>Allomesorhizobium</taxon>
    </lineage>
</organism>
<dbReference type="AlphaFoldDB" id="A0A6G4WNZ8"/>
<dbReference type="Gene3D" id="3.40.50.300">
    <property type="entry name" value="P-loop containing nucleotide triphosphate hydrolases"/>
    <property type="match status" value="1"/>
</dbReference>
<evidence type="ECO:0000256" key="3">
    <source>
        <dbReference type="ARBA" id="ARBA00022840"/>
    </source>
</evidence>
<comment type="caution">
    <text evidence="5">The sequence shown here is derived from an EMBL/GenBank/DDBJ whole genome shotgun (WGS) entry which is preliminary data.</text>
</comment>
<dbReference type="RefSeq" id="WP_165034171.1">
    <property type="nucleotide sequence ID" value="NZ_JAAKZF010000137.1"/>
</dbReference>
<dbReference type="Pfam" id="PF12399">
    <property type="entry name" value="BCA_ABC_TP_C"/>
    <property type="match status" value="1"/>
</dbReference>
<accession>A0A6G4WNZ8</accession>
<dbReference type="InterPro" id="IPR003439">
    <property type="entry name" value="ABC_transporter-like_ATP-bd"/>
</dbReference>
<keyword evidence="2" id="KW-0547">Nucleotide-binding</keyword>
<dbReference type="Proteomes" id="UP001642900">
    <property type="component" value="Unassembled WGS sequence"/>
</dbReference>
<dbReference type="SUPFAM" id="SSF52540">
    <property type="entry name" value="P-loop containing nucleoside triphosphate hydrolases"/>
    <property type="match status" value="1"/>
</dbReference>
<keyword evidence="3 5" id="KW-0067">ATP-binding</keyword>
<dbReference type="PANTHER" id="PTHR45772">
    <property type="entry name" value="CONSERVED COMPONENT OF ABC TRANSPORTER FOR NATURAL AMINO ACIDS-RELATED"/>
    <property type="match status" value="1"/>
</dbReference>
<evidence type="ECO:0000259" key="4">
    <source>
        <dbReference type="PROSITE" id="PS50893"/>
    </source>
</evidence>
<reference evidence="5 6" key="1">
    <citation type="submission" date="2020-02" db="EMBL/GenBank/DDBJ databases">
        <title>Genome sequence of strain CCNWXJ40-4.</title>
        <authorList>
            <person name="Gao J."/>
            <person name="Sun J."/>
        </authorList>
    </citation>
    <scope>NUCLEOTIDE SEQUENCE [LARGE SCALE GENOMIC DNA]</scope>
    <source>
        <strain evidence="5 6">CCNWXJ 40-4</strain>
    </source>
</reference>
<keyword evidence="6" id="KW-1185">Reference proteome</keyword>
<evidence type="ECO:0000313" key="5">
    <source>
        <dbReference type="EMBL" id="NGO55830.1"/>
    </source>
</evidence>
<evidence type="ECO:0000256" key="1">
    <source>
        <dbReference type="ARBA" id="ARBA00022448"/>
    </source>
</evidence>
<evidence type="ECO:0000313" key="6">
    <source>
        <dbReference type="Proteomes" id="UP001642900"/>
    </source>
</evidence>
<dbReference type="SMART" id="SM00382">
    <property type="entry name" value="AAA"/>
    <property type="match status" value="1"/>
</dbReference>
<dbReference type="GO" id="GO:0005886">
    <property type="term" value="C:plasma membrane"/>
    <property type="evidence" value="ECO:0007669"/>
    <property type="project" value="TreeGrafter"/>
</dbReference>
<dbReference type="InterPro" id="IPR027417">
    <property type="entry name" value="P-loop_NTPase"/>
</dbReference>
<dbReference type="Pfam" id="PF00005">
    <property type="entry name" value="ABC_tran"/>
    <property type="match status" value="1"/>
</dbReference>
<dbReference type="InterPro" id="IPR003593">
    <property type="entry name" value="AAA+_ATPase"/>
</dbReference>
<evidence type="ECO:0000256" key="2">
    <source>
        <dbReference type="ARBA" id="ARBA00022741"/>
    </source>
</evidence>
<dbReference type="InterPro" id="IPR051120">
    <property type="entry name" value="ABC_AA/LPS_Transport"/>
</dbReference>
<sequence>MIELEKLTVKFGGVTALDHVSARFEKPVSGIIGPNGAGKTTTMNVISGFLRATGRVCVDGVDLGGLSPHRRTRWGLRRCFQQEQIADDLSVADNLQVLLDALPGTRTEKRADLDSALDVTGLSARADTPASELNTYERRLTDLARCLVGRPRLVVLDEPAGGLGPSETAHLGDLILSIAVLTGAQTLVIDHDVDLISRICEQTLVLDFGRRIACGETAAVLEDPKVRAAYLGIAEEGA</sequence>
<feature type="domain" description="ABC transporter" evidence="4">
    <location>
        <begin position="2"/>
        <end position="233"/>
    </location>
</feature>
<dbReference type="GO" id="GO:0016887">
    <property type="term" value="F:ATP hydrolysis activity"/>
    <property type="evidence" value="ECO:0007669"/>
    <property type="project" value="InterPro"/>
</dbReference>
<name>A0A6G4WNZ8_9HYPH</name>
<gene>
    <name evidence="5" type="ORF">G6N73_33300</name>
</gene>
<dbReference type="EMBL" id="JAAKZF010000137">
    <property type="protein sequence ID" value="NGO55830.1"/>
    <property type="molecule type" value="Genomic_DNA"/>
</dbReference>
<dbReference type="PROSITE" id="PS50893">
    <property type="entry name" value="ABC_TRANSPORTER_2"/>
    <property type="match status" value="1"/>
</dbReference>